<comment type="function">
    <text evidence="8">Transfers a GMP moiety from GTP to Mo-molybdopterin (Mo-MPT) cofactor (Moco or molybdenum cofactor) to form Mo-molybdopterin guanine dinucleotide (Mo-MGD) cofactor.</text>
</comment>
<evidence type="ECO:0000256" key="4">
    <source>
        <dbReference type="ARBA" id="ARBA00022741"/>
    </source>
</evidence>
<evidence type="ECO:0000256" key="6">
    <source>
        <dbReference type="ARBA" id="ARBA00023134"/>
    </source>
</evidence>
<evidence type="ECO:0000256" key="2">
    <source>
        <dbReference type="ARBA" id="ARBA00022679"/>
    </source>
</evidence>
<dbReference type="GO" id="GO:0006777">
    <property type="term" value="P:Mo-molybdopterin cofactor biosynthetic process"/>
    <property type="evidence" value="ECO:0007669"/>
    <property type="project" value="UniProtKB-KW"/>
</dbReference>
<dbReference type="PANTHER" id="PTHR19136:SF81">
    <property type="entry name" value="MOLYBDENUM COFACTOR GUANYLYLTRANSFERASE"/>
    <property type="match status" value="1"/>
</dbReference>
<gene>
    <name evidence="8" type="primary">mobA</name>
    <name evidence="10" type="ordered locus">Metfor_2159</name>
</gene>
<dbReference type="FunCoup" id="L0HGP9">
    <property type="interactions" value="1"/>
</dbReference>
<dbReference type="Proteomes" id="UP000010824">
    <property type="component" value="Chromosome"/>
</dbReference>
<dbReference type="GO" id="GO:0005525">
    <property type="term" value="F:GTP binding"/>
    <property type="evidence" value="ECO:0007669"/>
    <property type="project" value="UniProtKB-UniRule"/>
</dbReference>
<dbReference type="InParanoid" id="L0HGP9"/>
<dbReference type="EMBL" id="CP003167">
    <property type="protein sequence ID" value="AGB03165.1"/>
    <property type="molecule type" value="Genomic_DNA"/>
</dbReference>
<evidence type="ECO:0000256" key="5">
    <source>
        <dbReference type="ARBA" id="ARBA00022842"/>
    </source>
</evidence>
<feature type="binding site" evidence="8">
    <location>
        <position position="98"/>
    </location>
    <ligand>
        <name>Mg(2+)</name>
        <dbReference type="ChEBI" id="CHEBI:18420"/>
    </ligand>
</feature>
<dbReference type="PANTHER" id="PTHR19136">
    <property type="entry name" value="MOLYBDENUM COFACTOR GUANYLYLTRANSFERASE"/>
    <property type="match status" value="1"/>
</dbReference>
<dbReference type="eggNOG" id="arCOG01872">
    <property type="taxonomic scope" value="Archaea"/>
</dbReference>
<dbReference type="STRING" id="593750.Metfor_2159"/>
<accession>L0HGP9</accession>
<dbReference type="GO" id="GO:0061603">
    <property type="term" value="F:molybdenum cofactor guanylyltransferase activity"/>
    <property type="evidence" value="ECO:0007669"/>
    <property type="project" value="UniProtKB-EC"/>
</dbReference>
<dbReference type="AlphaFoldDB" id="L0HGP9"/>
<dbReference type="HAMAP" id="MF_00316">
    <property type="entry name" value="MobA"/>
    <property type="match status" value="1"/>
</dbReference>
<name>L0HGP9_METFS</name>
<evidence type="ECO:0000256" key="1">
    <source>
        <dbReference type="ARBA" id="ARBA00022490"/>
    </source>
</evidence>
<feature type="binding site" evidence="8">
    <location>
        <position position="98"/>
    </location>
    <ligand>
        <name>GTP</name>
        <dbReference type="ChEBI" id="CHEBI:37565"/>
    </ligand>
</feature>
<dbReference type="Gene3D" id="3.90.550.10">
    <property type="entry name" value="Spore Coat Polysaccharide Biosynthesis Protein SpsA, Chain A"/>
    <property type="match status" value="1"/>
</dbReference>
<reference evidence="10 11" key="2">
    <citation type="journal article" date="2014" name="Genome Announc.">
        <title>Complete Genome Sequence of Methanoregula formicica SMSPT, a Mesophilic Hydrogenotrophic Methanogen Isolated from a Methanogenic Upflow Anaerobic Sludge Blanket Reactor.</title>
        <authorList>
            <person name="Yamamoto K."/>
            <person name="Tamaki H."/>
            <person name="Cadillo-Quiroz H."/>
            <person name="Imachi H."/>
            <person name="Kyrpides N."/>
            <person name="Woyke T."/>
            <person name="Goodwin L."/>
            <person name="Zinder S.H."/>
            <person name="Kamagata Y."/>
            <person name="Liu W.T."/>
        </authorList>
    </citation>
    <scope>NUCLEOTIDE SEQUENCE [LARGE SCALE GENOMIC DNA]</scope>
    <source>
        <strain evidence="11">DSM 22288 / NBRC 105244 / SMSP</strain>
    </source>
</reference>
<dbReference type="KEGG" id="mfo:Metfor_2159"/>
<proteinExistence type="inferred from homology"/>
<dbReference type="CDD" id="cd02503">
    <property type="entry name" value="MobA"/>
    <property type="match status" value="1"/>
</dbReference>
<keyword evidence="6 8" id="KW-0342">GTP-binding</keyword>
<dbReference type="GO" id="GO:0046872">
    <property type="term" value="F:metal ion binding"/>
    <property type="evidence" value="ECO:0007669"/>
    <property type="project" value="UniProtKB-KW"/>
</dbReference>
<evidence type="ECO:0000313" key="11">
    <source>
        <dbReference type="Proteomes" id="UP000010824"/>
    </source>
</evidence>
<dbReference type="GO" id="GO:0005737">
    <property type="term" value="C:cytoplasm"/>
    <property type="evidence" value="ECO:0007669"/>
    <property type="project" value="UniProtKB-SubCell"/>
</dbReference>
<evidence type="ECO:0000259" key="9">
    <source>
        <dbReference type="Pfam" id="PF12804"/>
    </source>
</evidence>
<keyword evidence="11" id="KW-1185">Reference proteome</keyword>
<keyword evidence="7 8" id="KW-0501">Molybdenum cofactor biosynthesis</keyword>
<dbReference type="InterPro" id="IPR025877">
    <property type="entry name" value="MobA-like_NTP_Trfase"/>
</dbReference>
<dbReference type="GeneID" id="14309551"/>
<keyword evidence="5 8" id="KW-0460">Magnesium</keyword>
<dbReference type="SUPFAM" id="SSF53448">
    <property type="entry name" value="Nucleotide-diphospho-sugar transferases"/>
    <property type="match status" value="1"/>
</dbReference>
<dbReference type="OrthoDB" id="28434at2157"/>
<comment type="similarity">
    <text evidence="8">Belongs to the MobA family.</text>
</comment>
<dbReference type="EC" id="2.7.7.77" evidence="8"/>
<organism evidence="10 11">
    <name type="scientific">Methanoregula formicica (strain DSM 22288 / NBRC 105244 / SMSP)</name>
    <dbReference type="NCBI Taxonomy" id="593750"/>
    <lineage>
        <taxon>Archaea</taxon>
        <taxon>Methanobacteriati</taxon>
        <taxon>Methanobacteriota</taxon>
        <taxon>Stenosarchaea group</taxon>
        <taxon>Methanomicrobia</taxon>
        <taxon>Methanomicrobiales</taxon>
        <taxon>Methanoregulaceae</taxon>
        <taxon>Methanoregula</taxon>
    </lineage>
</organism>
<keyword evidence="4 8" id="KW-0547">Nucleotide-binding</keyword>
<comment type="domain">
    <text evidence="8">The N-terminal domain determines nucleotide recognition and specific binding, while the C-terminal domain determines the specific binding to the target protein.</text>
</comment>
<sequence>MRSAVILVGGEARRANGQEKYFFRYQGRTFIERLVDTLRGLVDEIILVARDPEQCRRFDHLKGVRCITDIRQGIGPIGGLHAGTLAAQGDLLFVSACDMPCIDAGVVSYLFSAIGEHQAAIPSWNTDLLEPLMAVYRRETILEYLKTHESYSLRSMIRSIDTLYVPVDDLRQFDPELRSFTNINKLEDLEQINGDNAAL</sequence>
<dbReference type="RefSeq" id="WP_015286128.1">
    <property type="nucleotide sequence ID" value="NC_019943.1"/>
</dbReference>
<feature type="binding site" evidence="8">
    <location>
        <position position="69"/>
    </location>
    <ligand>
        <name>GTP</name>
        <dbReference type="ChEBI" id="CHEBI:37565"/>
    </ligand>
</feature>
<keyword evidence="3 8" id="KW-0479">Metal-binding</keyword>
<feature type="binding site" evidence="8">
    <location>
        <position position="20"/>
    </location>
    <ligand>
        <name>GTP</name>
        <dbReference type="ChEBI" id="CHEBI:37565"/>
    </ligand>
</feature>
<evidence type="ECO:0000313" key="10">
    <source>
        <dbReference type="EMBL" id="AGB03165.1"/>
    </source>
</evidence>
<feature type="binding site" evidence="8">
    <location>
        <begin position="7"/>
        <end position="9"/>
    </location>
    <ligand>
        <name>GTP</name>
        <dbReference type="ChEBI" id="CHEBI:37565"/>
    </ligand>
</feature>
<keyword evidence="1 8" id="KW-0963">Cytoplasm</keyword>
<dbReference type="InterPro" id="IPR013482">
    <property type="entry name" value="Molybde_CF_guanTrfase"/>
</dbReference>
<keyword evidence="2 8" id="KW-0808">Transferase</keyword>
<comment type="subcellular location">
    <subcellularLocation>
        <location evidence="8">Cytoplasm</location>
    </subcellularLocation>
</comment>
<dbReference type="InterPro" id="IPR029044">
    <property type="entry name" value="Nucleotide-diphossugar_trans"/>
</dbReference>
<evidence type="ECO:0000256" key="3">
    <source>
        <dbReference type="ARBA" id="ARBA00022723"/>
    </source>
</evidence>
<dbReference type="Pfam" id="PF12804">
    <property type="entry name" value="NTP_transf_3"/>
    <property type="match status" value="1"/>
</dbReference>
<reference evidence="11" key="1">
    <citation type="submission" date="2011-12" db="EMBL/GenBank/DDBJ databases">
        <title>Complete sequence of Methanoregula formicicum SMSP.</title>
        <authorList>
            <person name="Lucas S."/>
            <person name="Han J."/>
            <person name="Lapidus A."/>
            <person name="Cheng J.-F."/>
            <person name="Goodwin L."/>
            <person name="Pitluck S."/>
            <person name="Peters L."/>
            <person name="Ovchinnikova G."/>
            <person name="Teshima H."/>
            <person name="Detter J.C."/>
            <person name="Han C."/>
            <person name="Tapia R."/>
            <person name="Land M."/>
            <person name="Hauser L."/>
            <person name="Kyrpides N."/>
            <person name="Ivanova N."/>
            <person name="Pagani I."/>
            <person name="Imachi H."/>
            <person name="Tamaki H."/>
            <person name="Sekiguchi Y."/>
            <person name="Kamagata Y."/>
            <person name="Cadillo-Quiroz H."/>
            <person name="Zinder S."/>
            <person name="Liu W.-T."/>
            <person name="Woyke T."/>
        </authorList>
    </citation>
    <scope>NUCLEOTIDE SEQUENCE [LARGE SCALE GENOMIC DNA]</scope>
    <source>
        <strain evidence="11">DSM 22288 / NBRC 105244 / SMSP</strain>
    </source>
</reference>
<evidence type="ECO:0000256" key="7">
    <source>
        <dbReference type="ARBA" id="ARBA00023150"/>
    </source>
</evidence>
<feature type="domain" description="MobA-like NTP transferase" evidence="9">
    <location>
        <begin position="4"/>
        <end position="160"/>
    </location>
</feature>
<comment type="caution">
    <text evidence="8">Lacks conserved residue(s) required for the propagation of feature annotation.</text>
</comment>
<evidence type="ECO:0000256" key="8">
    <source>
        <dbReference type="HAMAP-Rule" id="MF_00316"/>
    </source>
</evidence>
<comment type="cofactor">
    <cofactor evidence="8">
        <name>Mg(2+)</name>
        <dbReference type="ChEBI" id="CHEBI:18420"/>
    </cofactor>
</comment>
<dbReference type="HOGENOM" id="CLU_055597_2_1_2"/>
<comment type="catalytic activity">
    <reaction evidence="8">
        <text>Mo-molybdopterin + GTP + H(+) = Mo-molybdopterin guanine dinucleotide + diphosphate</text>
        <dbReference type="Rhea" id="RHEA:34243"/>
        <dbReference type="ChEBI" id="CHEBI:15378"/>
        <dbReference type="ChEBI" id="CHEBI:33019"/>
        <dbReference type="ChEBI" id="CHEBI:37565"/>
        <dbReference type="ChEBI" id="CHEBI:71302"/>
        <dbReference type="ChEBI" id="CHEBI:71310"/>
        <dbReference type="EC" id="2.7.7.77"/>
    </reaction>
</comment>
<protein>
    <recommendedName>
        <fullName evidence="8">Probable molybdenum cofactor guanylyltransferase</fullName>
        <shortName evidence="8">MoCo guanylyltransferase</shortName>
        <ecNumber evidence="8">2.7.7.77</ecNumber>
    </recommendedName>
    <alternativeName>
        <fullName evidence="8">GTP:molybdopterin guanylyltransferase</fullName>
    </alternativeName>
    <alternativeName>
        <fullName evidence="8">Mo-MPT guanylyltransferase</fullName>
    </alternativeName>
    <alternativeName>
        <fullName evidence="8">Molybdopterin guanylyltransferase</fullName>
    </alternativeName>
    <alternativeName>
        <fullName evidence="8">Molybdopterin-guanine dinucleotide synthase</fullName>
        <shortName evidence="8">MGD synthase</shortName>
    </alternativeName>
</protein>